<organism evidence="1">
    <name type="scientific">uncultured Coleofasciculus sp</name>
    <dbReference type="NCBI Taxonomy" id="1267456"/>
    <lineage>
        <taxon>Bacteria</taxon>
        <taxon>Bacillati</taxon>
        <taxon>Cyanobacteriota</taxon>
        <taxon>Cyanophyceae</taxon>
        <taxon>Coleofasciculales</taxon>
        <taxon>Coleofasciculaceae</taxon>
        <taxon>Coleofasciculus</taxon>
        <taxon>environmental samples</taxon>
    </lineage>
</organism>
<sequence length="34" mass="3820">QKPSELVKTTIMLDHGYHPETIQAAKASKSIQRL</sequence>
<accession>A0A6J4J5I3</accession>
<protein>
    <submittedName>
        <fullName evidence="1">Uncharacterized protein</fullName>
    </submittedName>
</protein>
<dbReference type="AlphaFoldDB" id="A0A6J4J5I3"/>
<proteinExistence type="predicted"/>
<reference evidence="1" key="1">
    <citation type="submission" date="2020-02" db="EMBL/GenBank/DDBJ databases">
        <authorList>
            <person name="Meier V. D."/>
        </authorList>
    </citation>
    <scope>NUCLEOTIDE SEQUENCE</scope>
    <source>
        <strain evidence="1">AVDCRST_MAG92</strain>
    </source>
</reference>
<evidence type="ECO:0000313" key="1">
    <source>
        <dbReference type="EMBL" id="CAA9267566.1"/>
    </source>
</evidence>
<dbReference type="EMBL" id="CADCTM010000442">
    <property type="protein sequence ID" value="CAA9267566.1"/>
    <property type="molecule type" value="Genomic_DNA"/>
</dbReference>
<name>A0A6J4J5I3_9CYAN</name>
<feature type="non-terminal residue" evidence="1">
    <location>
        <position position="1"/>
    </location>
</feature>
<gene>
    <name evidence="1" type="ORF">AVDCRST_MAG92-2790</name>
</gene>